<feature type="transmembrane region" description="Helical" evidence="2">
    <location>
        <begin position="44"/>
        <end position="62"/>
    </location>
</feature>
<dbReference type="EMBL" id="JAKLWS010000035">
    <property type="protein sequence ID" value="MCG2590561.1"/>
    <property type="molecule type" value="Genomic_DNA"/>
</dbReference>
<proteinExistence type="predicted"/>
<evidence type="ECO:0000313" key="3">
    <source>
        <dbReference type="EMBL" id="MCG2590561.1"/>
    </source>
</evidence>
<feature type="transmembrane region" description="Helical" evidence="2">
    <location>
        <begin position="6"/>
        <end position="23"/>
    </location>
</feature>
<organism evidence="3 4">
    <name type="scientific">Rhodohalobacter sulfatireducens</name>
    <dbReference type="NCBI Taxonomy" id="2911366"/>
    <lineage>
        <taxon>Bacteria</taxon>
        <taxon>Pseudomonadati</taxon>
        <taxon>Balneolota</taxon>
        <taxon>Balneolia</taxon>
        <taxon>Balneolales</taxon>
        <taxon>Balneolaceae</taxon>
        <taxon>Rhodohalobacter</taxon>
    </lineage>
</organism>
<reference evidence="3" key="1">
    <citation type="submission" date="2022-01" db="EMBL/GenBank/DDBJ databases">
        <authorList>
            <person name="Wang Y."/>
        </authorList>
    </citation>
    <scope>NUCLEOTIDE SEQUENCE</scope>
    <source>
        <strain evidence="3">WB101</strain>
    </source>
</reference>
<keyword evidence="4" id="KW-1185">Reference proteome</keyword>
<dbReference type="Proteomes" id="UP001165366">
    <property type="component" value="Unassembled WGS sequence"/>
</dbReference>
<evidence type="ECO:0000313" key="4">
    <source>
        <dbReference type="Proteomes" id="UP001165366"/>
    </source>
</evidence>
<evidence type="ECO:0008006" key="5">
    <source>
        <dbReference type="Google" id="ProtNLM"/>
    </source>
</evidence>
<gene>
    <name evidence="3" type="ORF">L6773_18445</name>
</gene>
<evidence type="ECO:0000256" key="1">
    <source>
        <dbReference type="SAM" id="MobiDB-lite"/>
    </source>
</evidence>
<feature type="compositionally biased region" description="Low complexity" evidence="1">
    <location>
        <begin position="95"/>
        <end position="109"/>
    </location>
</feature>
<dbReference type="RefSeq" id="WP_237855991.1">
    <property type="nucleotide sequence ID" value="NZ_JAKLWS010000035.1"/>
</dbReference>
<comment type="caution">
    <text evidence="3">The sequence shown here is derived from an EMBL/GenBank/DDBJ whole genome shotgun (WGS) entry which is preliminary data.</text>
</comment>
<feature type="compositionally biased region" description="Polar residues" evidence="1">
    <location>
        <begin position="66"/>
        <end position="93"/>
    </location>
</feature>
<keyword evidence="2" id="KW-0472">Membrane</keyword>
<protein>
    <recommendedName>
        <fullName evidence="5">SH3 domain-containing protein</fullName>
    </recommendedName>
</protein>
<accession>A0ABS9KI81</accession>
<name>A0ABS9KI81_9BACT</name>
<keyword evidence="2" id="KW-0812">Transmembrane</keyword>
<feature type="region of interest" description="Disordered" evidence="1">
    <location>
        <begin position="66"/>
        <end position="111"/>
    </location>
</feature>
<evidence type="ECO:0000256" key="2">
    <source>
        <dbReference type="SAM" id="Phobius"/>
    </source>
</evidence>
<sequence>MPASLDIAFFVFGAILLFLALLGGRFKLFGAEVSAKTTNKPVRIIAFLLGFALIAIPTYTYLNSPSDTYSPSDSQTANGRETTSNHQSTSEPEPTNDNEPSTNSSEPNNIDQLSGCILTIDNPLVPLMSEPDTFGSEIINVTEGEYEPTEYTVEENPVQSQGWFKIRVDSREGWIKNDTWTIAAKSDECP</sequence>
<keyword evidence="2" id="KW-1133">Transmembrane helix</keyword>
<reference evidence="3" key="2">
    <citation type="submission" date="2024-05" db="EMBL/GenBank/DDBJ databases">
        <title>Rhodohalobacter halophilus gen. nov., sp. nov., a moderately halophilic member of the family Balneolaceae.</title>
        <authorList>
            <person name="Xia J."/>
        </authorList>
    </citation>
    <scope>NUCLEOTIDE SEQUENCE</scope>
    <source>
        <strain evidence="3">WB101</strain>
    </source>
</reference>